<dbReference type="KEGG" id="cact:HZ995_13835"/>
<evidence type="ECO:0000313" key="2">
    <source>
        <dbReference type="EMBL" id="QTN35544.1"/>
    </source>
</evidence>
<reference evidence="2" key="1">
    <citation type="submission" date="2020-07" db="EMBL/GenBank/DDBJ databases">
        <title>Genome sequences of bacteria associated with the marine, planktonic diatom Thalassiosira profunda strain ECT2AJA-044.</title>
        <authorList>
            <person name="Gargas C.B."/>
            <person name="Roberts W.R."/>
            <person name="Alverson A.J."/>
        </authorList>
    </citation>
    <scope>NUCLEOTIDE SEQUENCE</scope>
    <source>
        <strain evidence="2">ECT2AJA-044</strain>
    </source>
</reference>
<dbReference type="EMBL" id="CP060010">
    <property type="protein sequence ID" value="QTN35544.1"/>
    <property type="molecule type" value="Genomic_DNA"/>
</dbReference>
<dbReference type="Proteomes" id="UP000665026">
    <property type="component" value="Chromosome"/>
</dbReference>
<dbReference type="InterPro" id="IPR003772">
    <property type="entry name" value="YceD"/>
</dbReference>
<protein>
    <submittedName>
        <fullName evidence="2">DUF177 domain-containing protein</fullName>
    </submittedName>
</protein>
<dbReference type="RefSeq" id="WP_209356248.1">
    <property type="nucleotide sequence ID" value="NZ_CP060010.1"/>
</dbReference>
<organism evidence="2 3">
    <name type="scientific">Cognatishimia activa</name>
    <dbReference type="NCBI Taxonomy" id="1715691"/>
    <lineage>
        <taxon>Bacteria</taxon>
        <taxon>Pseudomonadati</taxon>
        <taxon>Pseudomonadota</taxon>
        <taxon>Alphaproteobacteria</taxon>
        <taxon>Rhodobacterales</taxon>
        <taxon>Paracoccaceae</taxon>
        <taxon>Cognatishimia</taxon>
    </lineage>
</organism>
<feature type="region of interest" description="Disordered" evidence="1">
    <location>
        <begin position="150"/>
        <end position="184"/>
    </location>
</feature>
<evidence type="ECO:0000256" key="1">
    <source>
        <dbReference type="SAM" id="MobiDB-lite"/>
    </source>
</evidence>
<evidence type="ECO:0000313" key="3">
    <source>
        <dbReference type="Proteomes" id="UP000665026"/>
    </source>
</evidence>
<dbReference type="Pfam" id="PF02620">
    <property type="entry name" value="YceD"/>
    <property type="match status" value="1"/>
</dbReference>
<proteinExistence type="predicted"/>
<gene>
    <name evidence="2" type="ORF">HZ995_13835</name>
</gene>
<dbReference type="AlphaFoldDB" id="A0A975I732"/>
<sequence length="184" mass="20082">MPASEPAKTTYAVAELPQNKAVSFKIVPEGAALKTLADELGILDLRKLRFEGEIKARGKRDWLVKGQLGVTVVQACVVTLDPVTTRIDAPVERLFLANYAAPTEEEYEVTDEDSADPLGDTIDLSEILIEELSLNLPLYPRTEGADLSESVFSEPGIAPMRDEDARPFAGLAGLRDQLAQKDEK</sequence>
<name>A0A975I732_9RHOB</name>
<accession>A0A975I732</accession>